<dbReference type="GO" id="GO:0016020">
    <property type="term" value="C:membrane"/>
    <property type="evidence" value="ECO:0007669"/>
    <property type="project" value="TreeGrafter"/>
</dbReference>
<protein>
    <submittedName>
        <fullName evidence="2">Pimeloyl-ACP methyl ester carboxylesterase</fullName>
        <ecNumber evidence="2">3.1.1.24</ecNumber>
    </submittedName>
</protein>
<accession>A0A0J7J5E9</accession>
<sequence length="262" mass="28033">MAFLKHNGRAVCYRLLGDSAKPLLMLAHPLGMTQGVWDDMLPALLGKFRVLTWDLPGHGASAAWPEDSDRITPEDLAREALALAAAAGAERFHFVGTSIGGVIGQQLVSQHADSLLSATLTNTGAVIGTADAWNTRSANVLELGLSVMAVDIVPRWFGPAACEQQPALVEGWRVIMGRGDDRSYALLCELLGRVDFREKLGEHRVPLQLVGGSDDVATPPETLKALAQCSSASDPVILEHVGHVPSVECPDRFSQILLDTLT</sequence>
<dbReference type="Pfam" id="PF12697">
    <property type="entry name" value="Abhydrolase_6"/>
    <property type="match status" value="1"/>
</dbReference>
<proteinExistence type="predicted"/>
<dbReference type="PANTHER" id="PTHR43798:SF5">
    <property type="entry name" value="MONOACYLGLYCEROL LIPASE ABHD6"/>
    <property type="match status" value="1"/>
</dbReference>
<dbReference type="GO" id="GO:0046464">
    <property type="term" value="P:acylglycerol catabolic process"/>
    <property type="evidence" value="ECO:0007669"/>
    <property type="project" value="TreeGrafter"/>
</dbReference>
<evidence type="ECO:0000313" key="2">
    <source>
        <dbReference type="EMBL" id="KMQ73204.1"/>
    </source>
</evidence>
<evidence type="ECO:0000259" key="1">
    <source>
        <dbReference type="Pfam" id="PF12697"/>
    </source>
</evidence>
<name>A0A0J7J5E9_9GAMM</name>
<dbReference type="Proteomes" id="UP000036102">
    <property type="component" value="Unassembled WGS sequence"/>
</dbReference>
<dbReference type="AlphaFoldDB" id="A0A0J7J5E9"/>
<keyword evidence="3" id="KW-1185">Reference proteome</keyword>
<dbReference type="EC" id="3.1.1.24" evidence="2"/>
<dbReference type="PRINTS" id="PR00111">
    <property type="entry name" value="ABHYDROLASE"/>
</dbReference>
<reference evidence="2 3" key="1">
    <citation type="submission" date="2015-06" db="EMBL/GenBank/DDBJ databases">
        <title>Marinobacter subterrani, a genetically tractable neutrophilic iron-oxidizing strain isolated from the Soudan Iron Mine.</title>
        <authorList>
            <person name="Bonis B.M."/>
            <person name="Gralnick J.A."/>
        </authorList>
    </citation>
    <scope>NUCLEOTIDE SEQUENCE [LARGE SCALE GENOMIC DNA]</scope>
    <source>
        <strain evidence="2 3">JG233</strain>
    </source>
</reference>
<comment type="caution">
    <text evidence="2">The sequence shown here is derived from an EMBL/GenBank/DDBJ whole genome shotgun (WGS) entry which is preliminary data.</text>
</comment>
<dbReference type="OrthoDB" id="9780744at2"/>
<keyword evidence="2" id="KW-0378">Hydrolase</keyword>
<dbReference type="PANTHER" id="PTHR43798">
    <property type="entry name" value="MONOACYLGLYCEROL LIPASE"/>
    <property type="match status" value="1"/>
</dbReference>
<dbReference type="RefSeq" id="WP_048497490.1">
    <property type="nucleotide sequence ID" value="NZ_LFBU01000002.1"/>
</dbReference>
<feature type="domain" description="AB hydrolase-1" evidence="1">
    <location>
        <begin position="26"/>
        <end position="254"/>
    </location>
</feature>
<dbReference type="STRING" id="1658765.Msub_20401"/>
<evidence type="ECO:0000313" key="3">
    <source>
        <dbReference type="Proteomes" id="UP000036102"/>
    </source>
</evidence>
<dbReference type="PATRIC" id="fig|1658765.3.peg.3673"/>
<gene>
    <name evidence="2" type="ORF">Msub_20401</name>
</gene>
<dbReference type="InterPro" id="IPR050266">
    <property type="entry name" value="AB_hydrolase_sf"/>
</dbReference>
<dbReference type="InterPro" id="IPR000073">
    <property type="entry name" value="AB_hydrolase_1"/>
</dbReference>
<dbReference type="EMBL" id="LFBU01000002">
    <property type="protein sequence ID" value="KMQ73204.1"/>
    <property type="molecule type" value="Genomic_DNA"/>
</dbReference>
<dbReference type="PRINTS" id="PR00412">
    <property type="entry name" value="EPOXHYDRLASE"/>
</dbReference>
<organism evidence="2 3">
    <name type="scientific">Marinobacter subterrani</name>
    <dbReference type="NCBI Taxonomy" id="1658765"/>
    <lineage>
        <taxon>Bacteria</taxon>
        <taxon>Pseudomonadati</taxon>
        <taxon>Pseudomonadota</taxon>
        <taxon>Gammaproteobacteria</taxon>
        <taxon>Pseudomonadales</taxon>
        <taxon>Marinobacteraceae</taxon>
        <taxon>Marinobacter</taxon>
    </lineage>
</organism>
<dbReference type="InterPro" id="IPR000639">
    <property type="entry name" value="Epox_hydrolase-like"/>
</dbReference>
<dbReference type="GO" id="GO:0047372">
    <property type="term" value="F:monoacylglycerol lipase activity"/>
    <property type="evidence" value="ECO:0007669"/>
    <property type="project" value="TreeGrafter"/>
</dbReference>
<dbReference type="InterPro" id="IPR029058">
    <property type="entry name" value="AB_hydrolase_fold"/>
</dbReference>
<dbReference type="SUPFAM" id="SSF53474">
    <property type="entry name" value="alpha/beta-Hydrolases"/>
    <property type="match status" value="1"/>
</dbReference>
<dbReference type="Gene3D" id="3.40.50.1820">
    <property type="entry name" value="alpha/beta hydrolase"/>
    <property type="match status" value="1"/>
</dbReference>
<dbReference type="GO" id="GO:0047570">
    <property type="term" value="F:3-oxoadipate enol-lactonase activity"/>
    <property type="evidence" value="ECO:0007669"/>
    <property type="project" value="UniProtKB-EC"/>
</dbReference>